<evidence type="ECO:0000256" key="2">
    <source>
        <dbReference type="ARBA" id="ARBA00006156"/>
    </source>
</evidence>
<reference evidence="10 11" key="2">
    <citation type="journal article" date="2010" name="Stand. Genomic Sci.">
        <title>Complete genome sequence of Desulfohalobium retbaense type strain (HR(100)).</title>
        <authorList>
            <person name="Spring S."/>
            <person name="Nolan M."/>
            <person name="Lapidus A."/>
            <person name="Glavina Del Rio T."/>
            <person name="Copeland A."/>
            <person name="Tice H."/>
            <person name="Cheng J.F."/>
            <person name="Lucas S."/>
            <person name="Land M."/>
            <person name="Chen F."/>
            <person name="Bruce D."/>
            <person name="Goodwin L."/>
            <person name="Pitluck S."/>
            <person name="Ivanova N."/>
            <person name="Mavromatis K."/>
            <person name="Mikhailova N."/>
            <person name="Pati A."/>
            <person name="Chen A."/>
            <person name="Palaniappan K."/>
            <person name="Hauser L."/>
            <person name="Chang Y.J."/>
            <person name="Jeffries C.D."/>
            <person name="Munk C."/>
            <person name="Kiss H."/>
            <person name="Chain P."/>
            <person name="Han C."/>
            <person name="Brettin T."/>
            <person name="Detter J.C."/>
            <person name="Schuler E."/>
            <person name="Goker M."/>
            <person name="Rohde M."/>
            <person name="Bristow J."/>
            <person name="Eisen J.A."/>
            <person name="Markowitz V."/>
            <person name="Hugenholtz P."/>
            <person name="Kyrpides N.C."/>
            <person name="Klenk H.P."/>
        </authorList>
    </citation>
    <scope>NUCLEOTIDE SEQUENCE [LARGE SCALE GENOMIC DNA]</scope>
    <source>
        <strain evidence="11">ATCC 49802 / DSM 20745 / S 6022</strain>
    </source>
</reference>
<dbReference type="RefSeq" id="WP_012871061.1">
    <property type="nucleotide sequence ID" value="NC_013523.1"/>
</dbReference>
<evidence type="ECO:0000256" key="1">
    <source>
        <dbReference type="ARBA" id="ARBA00004651"/>
    </source>
</evidence>
<proteinExistence type="inferred from homology"/>
<keyword evidence="8 9" id="KW-0975">Bacterial flagellum</keyword>
<gene>
    <name evidence="9" type="primary">fliQ</name>
    <name evidence="10" type="ordered locus">Sthe_0576</name>
</gene>
<evidence type="ECO:0000313" key="10">
    <source>
        <dbReference type="EMBL" id="ACZ38014.1"/>
    </source>
</evidence>
<evidence type="ECO:0000256" key="7">
    <source>
        <dbReference type="ARBA" id="ARBA00023136"/>
    </source>
</evidence>
<evidence type="ECO:0000313" key="11">
    <source>
        <dbReference type="Proteomes" id="UP000002027"/>
    </source>
</evidence>
<keyword evidence="10" id="KW-0969">Cilium</keyword>
<feature type="transmembrane region" description="Helical" evidence="9">
    <location>
        <begin position="14"/>
        <end position="39"/>
    </location>
</feature>
<comment type="function">
    <text evidence="9">Role in flagellar biosynthesis.</text>
</comment>
<sequence length="89" mass="9746">MSEMLVLELTRDSIATLLLVLAPLLLAALVVGLVVSIFQAVTQVNEATLTFVPKMVVMFVVLLVAGPWMADQLVRFTVRLLTLLPQLAR</sequence>
<evidence type="ECO:0000256" key="5">
    <source>
        <dbReference type="ARBA" id="ARBA00022692"/>
    </source>
</evidence>
<dbReference type="eggNOG" id="COG1987">
    <property type="taxonomic scope" value="Bacteria"/>
</dbReference>
<dbReference type="PANTHER" id="PTHR34040:SF2">
    <property type="entry name" value="FLAGELLAR BIOSYNTHETIC PROTEIN FLIQ"/>
    <property type="match status" value="1"/>
</dbReference>
<evidence type="ECO:0000256" key="6">
    <source>
        <dbReference type="ARBA" id="ARBA00022989"/>
    </source>
</evidence>
<keyword evidence="11" id="KW-1185">Reference proteome</keyword>
<dbReference type="GO" id="GO:0044780">
    <property type="term" value="P:bacterial-type flagellum assembly"/>
    <property type="evidence" value="ECO:0007669"/>
    <property type="project" value="InterPro"/>
</dbReference>
<dbReference type="GO" id="GO:0005886">
    <property type="term" value="C:plasma membrane"/>
    <property type="evidence" value="ECO:0007669"/>
    <property type="project" value="UniProtKB-SubCell"/>
</dbReference>
<dbReference type="InterPro" id="IPR006305">
    <property type="entry name" value="FliQ"/>
</dbReference>
<dbReference type="AlphaFoldDB" id="D1C197"/>
<evidence type="ECO:0000256" key="9">
    <source>
        <dbReference type="RuleBase" id="RU364090"/>
    </source>
</evidence>
<name>D1C197_SPHTD</name>
<keyword evidence="10" id="KW-0282">Flagellum</keyword>
<dbReference type="EMBL" id="CP001823">
    <property type="protein sequence ID" value="ACZ38014.1"/>
    <property type="molecule type" value="Genomic_DNA"/>
</dbReference>
<dbReference type="InParanoid" id="D1C197"/>
<dbReference type="Pfam" id="PF01313">
    <property type="entry name" value="Bac_export_3"/>
    <property type="match status" value="1"/>
</dbReference>
<evidence type="ECO:0000256" key="4">
    <source>
        <dbReference type="ARBA" id="ARBA00022475"/>
    </source>
</evidence>
<dbReference type="STRING" id="479434.Sthe_0576"/>
<evidence type="ECO:0000256" key="8">
    <source>
        <dbReference type="ARBA" id="ARBA00023143"/>
    </source>
</evidence>
<keyword evidence="6 9" id="KW-1133">Transmembrane helix</keyword>
<keyword evidence="7 9" id="KW-0472">Membrane</keyword>
<dbReference type="FunCoup" id="D1C197">
    <property type="interactions" value="94"/>
</dbReference>
<comment type="subcellular location">
    <subcellularLocation>
        <location evidence="1 9">Cell membrane</location>
        <topology evidence="1">Multi-pass membrane protein</topology>
    </subcellularLocation>
    <subcellularLocation>
        <location evidence="9">Bacterial flagellum basal body</location>
    </subcellularLocation>
</comment>
<reference evidence="11" key="1">
    <citation type="submission" date="2009-11" db="EMBL/GenBank/DDBJ databases">
        <title>The complete chromosome 1 of Sphaerobacter thermophilus DSM 20745.</title>
        <authorList>
            <person name="Lucas S."/>
            <person name="Copeland A."/>
            <person name="Lapidus A."/>
            <person name="Glavina del Rio T."/>
            <person name="Dalin E."/>
            <person name="Tice H."/>
            <person name="Bruce D."/>
            <person name="Goodwin L."/>
            <person name="Pitluck S."/>
            <person name="Kyrpides N."/>
            <person name="Mavromatis K."/>
            <person name="Ivanova N."/>
            <person name="Mikhailova N."/>
            <person name="LaButti K.M."/>
            <person name="Clum A."/>
            <person name="Sun H.I."/>
            <person name="Brettin T."/>
            <person name="Detter J.C."/>
            <person name="Han C."/>
            <person name="Larimer F."/>
            <person name="Land M."/>
            <person name="Hauser L."/>
            <person name="Markowitz V."/>
            <person name="Cheng J.F."/>
            <person name="Hugenholtz P."/>
            <person name="Woyke T."/>
            <person name="Wu D."/>
            <person name="Steenblock K."/>
            <person name="Schneider S."/>
            <person name="Pukall R."/>
            <person name="Goeker M."/>
            <person name="Klenk H.P."/>
            <person name="Eisen J.A."/>
        </authorList>
    </citation>
    <scope>NUCLEOTIDE SEQUENCE [LARGE SCALE GENOMIC DNA]</scope>
    <source>
        <strain evidence="11">ATCC 49802 / DSM 20745 / S 6022</strain>
    </source>
</reference>
<keyword evidence="4 9" id="KW-1003">Cell membrane</keyword>
<keyword evidence="10" id="KW-0966">Cell projection</keyword>
<dbReference type="NCBIfam" id="TIGR01402">
    <property type="entry name" value="fliQ"/>
    <property type="match status" value="1"/>
</dbReference>
<comment type="similarity">
    <text evidence="2 9">Belongs to the FliQ/MopD/SpaQ family.</text>
</comment>
<protein>
    <recommendedName>
        <fullName evidence="3 9">Flagellar biosynthetic protein FliQ</fullName>
    </recommendedName>
</protein>
<dbReference type="HOGENOM" id="CLU_164516_2_1_0"/>
<dbReference type="InterPro" id="IPR002191">
    <property type="entry name" value="Bac_export_3"/>
</dbReference>
<feature type="transmembrane region" description="Helical" evidence="9">
    <location>
        <begin position="51"/>
        <end position="70"/>
    </location>
</feature>
<evidence type="ECO:0000256" key="3">
    <source>
        <dbReference type="ARBA" id="ARBA00021718"/>
    </source>
</evidence>
<organism evidence="10 11">
    <name type="scientific">Sphaerobacter thermophilus (strain ATCC 49802 / DSM 20745 / KCCM 41009 / NCIMB 13125 / S 6022)</name>
    <dbReference type="NCBI Taxonomy" id="479434"/>
    <lineage>
        <taxon>Bacteria</taxon>
        <taxon>Pseudomonadati</taxon>
        <taxon>Thermomicrobiota</taxon>
        <taxon>Thermomicrobia</taxon>
        <taxon>Sphaerobacterales</taxon>
        <taxon>Sphaerobacterineae</taxon>
        <taxon>Sphaerobacteraceae</taxon>
        <taxon>Sphaerobacter</taxon>
    </lineage>
</organism>
<dbReference type="PIRSF" id="PIRSF004669">
    <property type="entry name" value="FliQ"/>
    <property type="match status" value="1"/>
</dbReference>
<dbReference type="Proteomes" id="UP000002027">
    <property type="component" value="Chromosome 1"/>
</dbReference>
<accession>D1C197</accession>
<dbReference type="OrthoDB" id="9806440at2"/>
<dbReference type="PRINTS" id="PR00952">
    <property type="entry name" value="TYPE3IMQPROT"/>
</dbReference>
<dbReference type="GO" id="GO:0009425">
    <property type="term" value="C:bacterial-type flagellum basal body"/>
    <property type="evidence" value="ECO:0007669"/>
    <property type="project" value="UniProtKB-SubCell"/>
</dbReference>
<dbReference type="GO" id="GO:0009306">
    <property type="term" value="P:protein secretion"/>
    <property type="evidence" value="ECO:0007669"/>
    <property type="project" value="InterPro"/>
</dbReference>
<dbReference type="PANTHER" id="PTHR34040">
    <property type="entry name" value="FLAGELLAR BIOSYNTHETIC PROTEIN FLIQ"/>
    <property type="match status" value="1"/>
</dbReference>
<dbReference type="KEGG" id="sti:Sthe_0576"/>
<keyword evidence="5 9" id="KW-0812">Transmembrane</keyword>